<keyword evidence="3" id="KW-1185">Reference proteome</keyword>
<reference evidence="2" key="1">
    <citation type="submission" date="2020-12" db="EMBL/GenBank/DDBJ databases">
        <title>Ramlibacter sp. nov., isolated from a freshwater alga, Cryptomonas.</title>
        <authorList>
            <person name="Kim H.M."/>
            <person name="Jeon C.O."/>
        </authorList>
    </citation>
    <scope>NUCLEOTIDE SEQUENCE</scope>
    <source>
        <strain evidence="2">CrO1</strain>
    </source>
</reference>
<dbReference type="InterPro" id="IPR041698">
    <property type="entry name" value="Methyltransf_25"/>
</dbReference>
<dbReference type="GO" id="GO:0008168">
    <property type="term" value="F:methyltransferase activity"/>
    <property type="evidence" value="ECO:0007669"/>
    <property type="project" value="UniProtKB-KW"/>
</dbReference>
<gene>
    <name evidence="2" type="ORF">I8E28_06190</name>
</gene>
<feature type="domain" description="Methyltransferase" evidence="1">
    <location>
        <begin position="60"/>
        <end position="152"/>
    </location>
</feature>
<dbReference type="InterPro" id="IPR050508">
    <property type="entry name" value="Methyltransf_Superfamily"/>
</dbReference>
<dbReference type="AlphaFoldDB" id="A0A934Q0R4"/>
<dbReference type="CDD" id="cd02440">
    <property type="entry name" value="AdoMet_MTases"/>
    <property type="match status" value="1"/>
</dbReference>
<dbReference type="Proteomes" id="UP000617041">
    <property type="component" value="Unassembled WGS sequence"/>
</dbReference>
<dbReference type="EMBL" id="JAEDAO010000001">
    <property type="protein sequence ID" value="MBK0392174.1"/>
    <property type="molecule type" value="Genomic_DNA"/>
</dbReference>
<organism evidence="2 3">
    <name type="scientific">Ramlibacter algicola</name>
    <dbReference type="NCBI Taxonomy" id="2795217"/>
    <lineage>
        <taxon>Bacteria</taxon>
        <taxon>Pseudomonadati</taxon>
        <taxon>Pseudomonadota</taxon>
        <taxon>Betaproteobacteria</taxon>
        <taxon>Burkholderiales</taxon>
        <taxon>Comamonadaceae</taxon>
        <taxon>Ramlibacter</taxon>
    </lineage>
</organism>
<sequence length="281" mass="31110">MHEVAKVAAGVPRFDPDRVNRRTWQRRGTVATYRNLHGWTDPGEQAAIGSVAARVRGEPILDIGVGAGRTTDLLRPISPLYVGIDYTPEMVTACRIAHPGVRFQQMDARDLATFDDGAFALAVFSFNGIDSVPAGDRAKVLAEVHRVLRPGGLFVVSSHNREGPGVHERPALHVPFSPNPLRLGWRVLRSLSSMPRSWANHLRLRAANEEHDTWALRNCGAHDFGLLVVYTTRAQQERELAQAGFEVEATFGNLGPHPLREGDDTSGIWWFHHVARKPAPH</sequence>
<dbReference type="Pfam" id="PF13649">
    <property type="entry name" value="Methyltransf_25"/>
    <property type="match status" value="1"/>
</dbReference>
<dbReference type="PANTHER" id="PTHR42912:SF93">
    <property type="entry name" value="N6-ADENOSINE-METHYLTRANSFERASE TMT1A"/>
    <property type="match status" value="1"/>
</dbReference>
<evidence type="ECO:0000313" key="2">
    <source>
        <dbReference type="EMBL" id="MBK0392174.1"/>
    </source>
</evidence>
<keyword evidence="2" id="KW-0489">Methyltransferase</keyword>
<dbReference type="Gene3D" id="3.40.50.150">
    <property type="entry name" value="Vaccinia Virus protein VP39"/>
    <property type="match status" value="1"/>
</dbReference>
<evidence type="ECO:0000313" key="3">
    <source>
        <dbReference type="Proteomes" id="UP000617041"/>
    </source>
</evidence>
<protein>
    <submittedName>
        <fullName evidence="2">Class I SAM-dependent methyltransferase</fullName>
    </submittedName>
</protein>
<comment type="caution">
    <text evidence="2">The sequence shown here is derived from an EMBL/GenBank/DDBJ whole genome shotgun (WGS) entry which is preliminary data.</text>
</comment>
<dbReference type="RefSeq" id="WP_200787123.1">
    <property type="nucleotide sequence ID" value="NZ_JAEDAO010000001.1"/>
</dbReference>
<keyword evidence="2" id="KW-0808">Transferase</keyword>
<proteinExistence type="predicted"/>
<dbReference type="SUPFAM" id="SSF53335">
    <property type="entry name" value="S-adenosyl-L-methionine-dependent methyltransferases"/>
    <property type="match status" value="1"/>
</dbReference>
<dbReference type="GO" id="GO:0032259">
    <property type="term" value="P:methylation"/>
    <property type="evidence" value="ECO:0007669"/>
    <property type="project" value="UniProtKB-KW"/>
</dbReference>
<dbReference type="InterPro" id="IPR029063">
    <property type="entry name" value="SAM-dependent_MTases_sf"/>
</dbReference>
<evidence type="ECO:0000259" key="1">
    <source>
        <dbReference type="Pfam" id="PF13649"/>
    </source>
</evidence>
<accession>A0A934Q0R4</accession>
<dbReference type="PANTHER" id="PTHR42912">
    <property type="entry name" value="METHYLTRANSFERASE"/>
    <property type="match status" value="1"/>
</dbReference>
<name>A0A934Q0R4_9BURK</name>